<dbReference type="RefSeq" id="WP_161407467.1">
    <property type="nucleotide sequence ID" value="NZ_WTUZ01000017.1"/>
</dbReference>
<evidence type="ECO:0000256" key="1">
    <source>
        <dbReference type="ARBA" id="ARBA00004141"/>
    </source>
</evidence>
<dbReference type="Proteomes" id="UP000481087">
    <property type="component" value="Unassembled WGS sequence"/>
</dbReference>
<keyword evidence="6 8" id="KW-1133">Transmembrane helix</keyword>
<evidence type="ECO:0000256" key="5">
    <source>
        <dbReference type="ARBA" id="ARBA00022692"/>
    </source>
</evidence>
<name>A0A6L8UYV5_9BACL</name>
<evidence type="ECO:0000313" key="10">
    <source>
        <dbReference type="Proteomes" id="UP000481087"/>
    </source>
</evidence>
<evidence type="ECO:0000313" key="9">
    <source>
        <dbReference type="EMBL" id="MZQ83245.1"/>
    </source>
</evidence>
<dbReference type="InterPro" id="IPR004761">
    <property type="entry name" value="Spore_GerAB"/>
</dbReference>
<feature type="transmembrane region" description="Helical" evidence="8">
    <location>
        <begin position="80"/>
        <end position="100"/>
    </location>
</feature>
<evidence type="ECO:0000256" key="8">
    <source>
        <dbReference type="SAM" id="Phobius"/>
    </source>
</evidence>
<dbReference type="GO" id="GO:0016020">
    <property type="term" value="C:membrane"/>
    <property type="evidence" value="ECO:0007669"/>
    <property type="project" value="UniProtKB-SubCell"/>
</dbReference>
<feature type="transmembrane region" description="Helical" evidence="8">
    <location>
        <begin position="12"/>
        <end position="32"/>
    </location>
</feature>
<evidence type="ECO:0000256" key="2">
    <source>
        <dbReference type="ARBA" id="ARBA00007998"/>
    </source>
</evidence>
<keyword evidence="7 8" id="KW-0472">Membrane</keyword>
<feature type="transmembrane region" description="Helical" evidence="8">
    <location>
        <begin position="112"/>
        <end position="134"/>
    </location>
</feature>
<evidence type="ECO:0000256" key="3">
    <source>
        <dbReference type="ARBA" id="ARBA00022448"/>
    </source>
</evidence>
<dbReference type="NCBIfam" id="TIGR00912">
    <property type="entry name" value="2A0309"/>
    <property type="match status" value="1"/>
</dbReference>
<evidence type="ECO:0000256" key="6">
    <source>
        <dbReference type="ARBA" id="ARBA00022989"/>
    </source>
</evidence>
<comment type="caution">
    <text evidence="9">The sequence shown here is derived from an EMBL/GenBank/DDBJ whole genome shotgun (WGS) entry which is preliminary data.</text>
</comment>
<evidence type="ECO:0000256" key="4">
    <source>
        <dbReference type="ARBA" id="ARBA00022544"/>
    </source>
</evidence>
<sequence>MDSVRLSAWQFHLLTQIYVIGTAFILLPGPIIASAKQYGWIVVIWATLYGLVLAFGYLYLAKLYPGKTLIEIALQAFGKWAGGLVSLLYIVFFIQIASWVTHNLGDFMHINLMPLTPISIFHIMILLVSAYAVSKGIESIALVNELLVPYLYSAFWVPIAIMLREWKWRYFHVAYPFQLSDVVIQTRFVLAFPFMETVAFLMLIPFVQRKVNISFISGIAVAGAMLTACVFISIGVLGVYRGQQLVYPIFSMFREMRFTGFIEHLEAILAVNIVLVVFIKLCILFYCAVLGVCQLLKIEKRTSVIYPMIWVISAYSMLFMNNVENLDWIKKYLFEYYFLFAVLLPILFIVSAKWRNNGRRMKKDGSA</sequence>
<proteinExistence type="inferred from homology"/>
<feature type="transmembrane region" description="Helical" evidence="8">
    <location>
        <begin position="184"/>
        <end position="207"/>
    </location>
</feature>
<feature type="transmembrane region" description="Helical" evidence="8">
    <location>
        <begin position="333"/>
        <end position="352"/>
    </location>
</feature>
<protein>
    <submittedName>
        <fullName evidence="9">Endospore germination permease</fullName>
    </submittedName>
</protein>
<reference evidence="9 10" key="1">
    <citation type="submission" date="2019-12" db="EMBL/GenBank/DDBJ databases">
        <title>Paenibacillus sp. nov. sp. isolated from soil.</title>
        <authorList>
            <person name="Kim J."/>
            <person name="Jeong S.E."/>
            <person name="Jung H.S."/>
            <person name="Jeon C.O."/>
        </authorList>
    </citation>
    <scope>NUCLEOTIDE SEQUENCE [LARGE SCALE GENOMIC DNA]</scope>
    <source>
        <strain evidence="9 10">5J-6</strain>
    </source>
</reference>
<dbReference type="EMBL" id="WTUZ01000017">
    <property type="protein sequence ID" value="MZQ83245.1"/>
    <property type="molecule type" value="Genomic_DNA"/>
</dbReference>
<evidence type="ECO:0000256" key="7">
    <source>
        <dbReference type="ARBA" id="ARBA00023136"/>
    </source>
</evidence>
<keyword evidence="3" id="KW-0813">Transport</keyword>
<feature type="transmembrane region" description="Helical" evidence="8">
    <location>
        <begin position="267"/>
        <end position="292"/>
    </location>
</feature>
<keyword evidence="4" id="KW-0309">Germination</keyword>
<dbReference type="PANTHER" id="PTHR34975:SF2">
    <property type="entry name" value="SPORE GERMINATION PROTEIN A2"/>
    <property type="match status" value="1"/>
</dbReference>
<feature type="transmembrane region" description="Helical" evidence="8">
    <location>
        <begin position="304"/>
        <end position="321"/>
    </location>
</feature>
<comment type="subcellular location">
    <subcellularLocation>
        <location evidence="1">Membrane</location>
        <topology evidence="1">Multi-pass membrane protein</topology>
    </subcellularLocation>
</comment>
<keyword evidence="5 8" id="KW-0812">Transmembrane</keyword>
<organism evidence="9 10">
    <name type="scientific">Paenibacillus silvestris</name>
    <dbReference type="NCBI Taxonomy" id="2606219"/>
    <lineage>
        <taxon>Bacteria</taxon>
        <taxon>Bacillati</taxon>
        <taxon>Bacillota</taxon>
        <taxon>Bacilli</taxon>
        <taxon>Bacillales</taxon>
        <taxon>Paenibacillaceae</taxon>
        <taxon>Paenibacillus</taxon>
    </lineage>
</organism>
<dbReference type="PANTHER" id="PTHR34975">
    <property type="entry name" value="SPORE GERMINATION PROTEIN A2"/>
    <property type="match status" value="1"/>
</dbReference>
<feature type="transmembrane region" description="Helical" evidence="8">
    <location>
        <begin position="219"/>
        <end position="240"/>
    </location>
</feature>
<keyword evidence="10" id="KW-1185">Reference proteome</keyword>
<accession>A0A6L8UYV5</accession>
<feature type="transmembrane region" description="Helical" evidence="8">
    <location>
        <begin position="38"/>
        <end position="60"/>
    </location>
</feature>
<dbReference type="AlphaFoldDB" id="A0A6L8UYV5"/>
<dbReference type="GO" id="GO:0009847">
    <property type="term" value="P:spore germination"/>
    <property type="evidence" value="ECO:0007669"/>
    <property type="project" value="InterPro"/>
</dbReference>
<comment type="similarity">
    <text evidence="2">Belongs to the amino acid-polyamine-organocation (APC) superfamily. Spore germination protein (SGP) (TC 2.A.3.9) family.</text>
</comment>
<dbReference type="Pfam" id="PF03845">
    <property type="entry name" value="Spore_permease"/>
    <property type="match status" value="1"/>
</dbReference>
<gene>
    <name evidence="9" type="ORF">GQF01_14105</name>
</gene>
<feature type="transmembrane region" description="Helical" evidence="8">
    <location>
        <begin position="146"/>
        <end position="164"/>
    </location>
</feature>